<dbReference type="FunFam" id="3.40.50.2000:FF:000021">
    <property type="entry name" value="UDP-glucuronosyltransferase"/>
    <property type="match status" value="1"/>
</dbReference>
<dbReference type="OrthoDB" id="5835829at2759"/>
<keyword evidence="3 4" id="KW-0808">Transferase</keyword>
<proteinExistence type="inferred from homology"/>
<evidence type="ECO:0000256" key="1">
    <source>
        <dbReference type="ARBA" id="ARBA00009995"/>
    </source>
</evidence>
<evidence type="ECO:0000313" key="7">
    <source>
        <dbReference type="Proteomes" id="UP000708208"/>
    </source>
</evidence>
<dbReference type="PANTHER" id="PTHR48043">
    <property type="entry name" value="EG:EG0003.4 PROTEIN-RELATED"/>
    <property type="match status" value="1"/>
</dbReference>
<dbReference type="Proteomes" id="UP000708208">
    <property type="component" value="Unassembled WGS sequence"/>
</dbReference>
<feature type="chain" id="PRO_5035488584" description="UDP-glucuronosyltransferase" evidence="5">
    <location>
        <begin position="25"/>
        <end position="443"/>
    </location>
</feature>
<feature type="signal peptide" evidence="5">
    <location>
        <begin position="1"/>
        <end position="24"/>
    </location>
</feature>
<dbReference type="Pfam" id="PF00201">
    <property type="entry name" value="UDPGT"/>
    <property type="match status" value="1"/>
</dbReference>
<reference evidence="6" key="1">
    <citation type="submission" date="2021-06" db="EMBL/GenBank/DDBJ databases">
        <authorList>
            <person name="Hodson N. C."/>
            <person name="Mongue J. A."/>
            <person name="Jaron S. K."/>
        </authorList>
    </citation>
    <scope>NUCLEOTIDE SEQUENCE</scope>
</reference>
<protein>
    <recommendedName>
        <fullName evidence="5">UDP-glucuronosyltransferase</fullName>
        <ecNumber evidence="5">2.4.1.17</ecNumber>
    </recommendedName>
</protein>
<dbReference type="EMBL" id="CAJVCH010113411">
    <property type="protein sequence ID" value="CAG7724753.1"/>
    <property type="molecule type" value="Genomic_DNA"/>
</dbReference>
<dbReference type="GO" id="GO:0015020">
    <property type="term" value="F:glucuronosyltransferase activity"/>
    <property type="evidence" value="ECO:0007669"/>
    <property type="project" value="UniProtKB-EC"/>
</dbReference>
<dbReference type="GO" id="GO:0016020">
    <property type="term" value="C:membrane"/>
    <property type="evidence" value="ECO:0007669"/>
    <property type="project" value="UniProtKB-SubCell"/>
</dbReference>
<dbReference type="EC" id="2.4.1.17" evidence="5"/>
<dbReference type="PANTHER" id="PTHR48043:SF145">
    <property type="entry name" value="FI06409P-RELATED"/>
    <property type="match status" value="1"/>
</dbReference>
<gene>
    <name evidence="6" type="ORF">AFUS01_LOCUS13753</name>
</gene>
<dbReference type="PROSITE" id="PS00375">
    <property type="entry name" value="UDPGT"/>
    <property type="match status" value="1"/>
</dbReference>
<comment type="similarity">
    <text evidence="1 4">Belongs to the UDP-glycosyltransferase family.</text>
</comment>
<accession>A0A8J2JSA4</accession>
<evidence type="ECO:0000256" key="4">
    <source>
        <dbReference type="RuleBase" id="RU003718"/>
    </source>
</evidence>
<dbReference type="InterPro" id="IPR050271">
    <property type="entry name" value="UDP-glycosyltransferase"/>
</dbReference>
<keyword evidence="5" id="KW-0732">Signal</keyword>
<name>A0A8J2JSA4_9HEXA</name>
<evidence type="ECO:0000256" key="3">
    <source>
        <dbReference type="ARBA" id="ARBA00022679"/>
    </source>
</evidence>
<evidence type="ECO:0000313" key="6">
    <source>
        <dbReference type="EMBL" id="CAG7724753.1"/>
    </source>
</evidence>
<comment type="subcellular location">
    <subcellularLocation>
        <location evidence="5">Membrane</location>
        <topology evidence="5">Single-pass membrane protein</topology>
    </subcellularLocation>
</comment>
<dbReference type="AlphaFoldDB" id="A0A8J2JSA4"/>
<dbReference type="InterPro" id="IPR002213">
    <property type="entry name" value="UDP_glucos_trans"/>
</dbReference>
<dbReference type="InterPro" id="IPR035595">
    <property type="entry name" value="UDP_glycos_trans_CS"/>
</dbReference>
<evidence type="ECO:0000256" key="2">
    <source>
        <dbReference type="ARBA" id="ARBA00022676"/>
    </source>
</evidence>
<sequence>MRTQKYWIILALSLLIVTPDKTSGENILFFFGISTYSHRIPVWPLVEKLVEKGHNVTFVSPFSPKVPNPKVHEFTPKEITLSMEKNTEGPVALHLRSTVKDQSIKSWFGLPNWGLGLCELFLKSPDVRHWISSSKFDLVVIDGLFNDCGLGLAYKFNAPHLIYDTTSIFMWQLEAFGIPNENSWIPDMQYFFPQKMSFLQRLWTTGNSLRCEEFPRSLPPYVIPVGGMHIKENVDPLPKTLENFINGSEKGFVYISFGSSVQISKAPPEIYGAFIEAIKRIKVNFIWKWEGDNLPSNLPSNVFMQKWMPQQALLAHPKIKAFVTHSGLMSIQEAIFNGVPLVSLPVFSEQDYNAERVHTGGYGIRLEITTLTADQLVEALSKILYTPSYKDEMLKKSKAFRDRPMSPADTALWWTEFVLRQGDTSFLKPMSIYQKLLTIQGMG</sequence>
<comment type="caution">
    <text evidence="6">The sequence shown here is derived from an EMBL/GenBank/DDBJ whole genome shotgun (WGS) entry which is preliminary data.</text>
</comment>
<keyword evidence="2 4" id="KW-0328">Glycosyltransferase</keyword>
<comment type="catalytic activity">
    <reaction evidence="5">
        <text>glucuronate acceptor + UDP-alpha-D-glucuronate = acceptor beta-D-glucuronoside + UDP + H(+)</text>
        <dbReference type="Rhea" id="RHEA:21032"/>
        <dbReference type="ChEBI" id="CHEBI:15378"/>
        <dbReference type="ChEBI" id="CHEBI:58052"/>
        <dbReference type="ChEBI" id="CHEBI:58223"/>
        <dbReference type="ChEBI" id="CHEBI:132367"/>
        <dbReference type="ChEBI" id="CHEBI:132368"/>
        <dbReference type="EC" id="2.4.1.17"/>
    </reaction>
</comment>
<dbReference type="CDD" id="cd03784">
    <property type="entry name" value="GT1_Gtf-like"/>
    <property type="match status" value="1"/>
</dbReference>
<organism evidence="6 7">
    <name type="scientific">Allacma fusca</name>
    <dbReference type="NCBI Taxonomy" id="39272"/>
    <lineage>
        <taxon>Eukaryota</taxon>
        <taxon>Metazoa</taxon>
        <taxon>Ecdysozoa</taxon>
        <taxon>Arthropoda</taxon>
        <taxon>Hexapoda</taxon>
        <taxon>Collembola</taxon>
        <taxon>Symphypleona</taxon>
        <taxon>Sminthuridae</taxon>
        <taxon>Allacma</taxon>
    </lineage>
</organism>
<evidence type="ECO:0000256" key="5">
    <source>
        <dbReference type="RuleBase" id="RU362059"/>
    </source>
</evidence>
<keyword evidence="7" id="KW-1185">Reference proteome</keyword>